<evidence type="ECO:0000313" key="2">
    <source>
        <dbReference type="EMBL" id="PRP80582.1"/>
    </source>
</evidence>
<gene>
    <name evidence="2" type="ORF">PROFUN_12344</name>
</gene>
<dbReference type="EMBL" id="MDYQ01000144">
    <property type="protein sequence ID" value="PRP80582.1"/>
    <property type="molecule type" value="Genomic_DNA"/>
</dbReference>
<reference evidence="2 3" key="1">
    <citation type="journal article" date="2018" name="Genome Biol. Evol.">
        <title>Multiple Roots of Fruiting Body Formation in Amoebozoa.</title>
        <authorList>
            <person name="Hillmann F."/>
            <person name="Forbes G."/>
            <person name="Novohradska S."/>
            <person name="Ferling I."/>
            <person name="Riege K."/>
            <person name="Groth M."/>
            <person name="Westermann M."/>
            <person name="Marz M."/>
            <person name="Spaller T."/>
            <person name="Winckler T."/>
            <person name="Schaap P."/>
            <person name="Glockner G."/>
        </authorList>
    </citation>
    <scope>NUCLEOTIDE SEQUENCE [LARGE SCALE GENOMIC DNA]</scope>
    <source>
        <strain evidence="2 3">Jena</strain>
    </source>
</reference>
<dbReference type="PANTHER" id="PTHR28457">
    <property type="entry name" value="COILED-COIL DOMAIN-CONTAINING PROTEIN 189"/>
    <property type="match status" value="1"/>
</dbReference>
<proteinExistence type="predicted"/>
<keyword evidence="3" id="KW-1185">Reference proteome</keyword>
<dbReference type="OrthoDB" id="425082at2759"/>
<name>A0A2P6N9F8_9EUKA</name>
<evidence type="ECO:0000313" key="3">
    <source>
        <dbReference type="Proteomes" id="UP000241769"/>
    </source>
</evidence>
<protein>
    <submittedName>
        <fullName evidence="2">Coiled-coil domain-containing protein</fullName>
    </submittedName>
</protein>
<dbReference type="Pfam" id="PF14769">
    <property type="entry name" value="CLAMP"/>
    <property type="match status" value="1"/>
</dbReference>
<dbReference type="InterPro" id="IPR032727">
    <property type="entry name" value="CLAMP"/>
</dbReference>
<feature type="region of interest" description="Disordered" evidence="1">
    <location>
        <begin position="262"/>
        <end position="285"/>
    </location>
</feature>
<organism evidence="2 3">
    <name type="scientific">Planoprotostelium fungivorum</name>
    <dbReference type="NCBI Taxonomy" id="1890364"/>
    <lineage>
        <taxon>Eukaryota</taxon>
        <taxon>Amoebozoa</taxon>
        <taxon>Evosea</taxon>
        <taxon>Variosea</taxon>
        <taxon>Cavosteliida</taxon>
        <taxon>Cavosteliaceae</taxon>
        <taxon>Planoprotostelium</taxon>
    </lineage>
</organism>
<comment type="caution">
    <text evidence="2">The sequence shown here is derived from an EMBL/GenBank/DDBJ whole genome shotgun (WGS) entry which is preliminary data.</text>
</comment>
<dbReference type="AlphaFoldDB" id="A0A2P6N9F8"/>
<dbReference type="Proteomes" id="UP000241769">
    <property type="component" value="Unassembled WGS sequence"/>
</dbReference>
<dbReference type="PANTHER" id="PTHR28457:SF1">
    <property type="entry name" value="CILIA- AND FLAGELLA-ASSOCIATED PROTEIN 119"/>
    <property type="match status" value="1"/>
</dbReference>
<evidence type="ECO:0000256" key="1">
    <source>
        <dbReference type="SAM" id="MobiDB-lite"/>
    </source>
</evidence>
<accession>A0A2P6N9F8</accession>
<dbReference type="InParanoid" id="A0A2P6N9F8"/>
<dbReference type="STRING" id="1890364.A0A2P6N9F8"/>
<sequence length="285" mass="32808">MCASQVQLVSSVLKPLTKRKYDRDQSLIPLFSEQTLHEPILPSCRRRYKIQSVDRVRSQQARRFAEQQTIHITSAGNAVNPINNLGQKLALRDERRGDHIKALDRCSTQSEIADFLSLTFQLQKSDQKSVILLNLYTHLLMFCREKKLTAEKTSTLFSILLHVQEKSTTALHMDVEEAFEMFRNLIIKHSVHRPPFSVFIFTIRDIKIITEQLANTRRYFRHFKLYQYTFGKKHIINIRTQEIELETPPSIAPLSMASISLSGSIPPFSPDSNPQAPDAETAERS</sequence>